<dbReference type="EMBL" id="CP002344">
    <property type="protein sequence ID" value="ADU52018.1"/>
    <property type="molecule type" value="Genomic_DNA"/>
</dbReference>
<evidence type="ECO:0000256" key="3">
    <source>
        <dbReference type="HAMAP-Rule" id="MF_01820"/>
    </source>
</evidence>
<proteinExistence type="inferred from homology"/>
<dbReference type="GO" id="GO:0016779">
    <property type="term" value="F:nucleotidyltransferase activity"/>
    <property type="evidence" value="ECO:0007669"/>
    <property type="project" value="InterPro"/>
</dbReference>
<dbReference type="InterPro" id="IPR004881">
    <property type="entry name" value="Ribosome_biogen_GTPase_RsgA"/>
</dbReference>
<dbReference type="GO" id="GO:0003924">
    <property type="term" value="F:GTPase activity"/>
    <property type="evidence" value="ECO:0007669"/>
    <property type="project" value="UniProtKB-UniRule"/>
</dbReference>
<dbReference type="InterPro" id="IPR002934">
    <property type="entry name" value="Polymerase_NTP_transf_dom"/>
</dbReference>
<dbReference type="eggNOG" id="COG1162">
    <property type="taxonomic scope" value="Bacteria"/>
</dbReference>
<keyword evidence="2 3" id="KW-0342">GTP-binding</keyword>
<dbReference type="EC" id="3.6.1.-" evidence="3"/>
<feature type="binding site" evidence="3">
    <location>
        <begin position="341"/>
        <end position="349"/>
    </location>
    <ligand>
        <name>GTP</name>
        <dbReference type="ChEBI" id="CHEBI:37565"/>
    </ligand>
</feature>
<dbReference type="GO" id="GO:0019843">
    <property type="term" value="F:rRNA binding"/>
    <property type="evidence" value="ECO:0007669"/>
    <property type="project" value="UniProtKB-KW"/>
</dbReference>
<dbReference type="AlphaFoldDB" id="E6SIS4"/>
<comment type="similarity">
    <text evidence="3">Belongs to the TRAFAC class YlqF/YawG GTPase family. RsgA subfamily.</text>
</comment>
<dbReference type="CDD" id="cd05403">
    <property type="entry name" value="NT_KNTase_like"/>
    <property type="match status" value="1"/>
</dbReference>
<evidence type="ECO:0000256" key="1">
    <source>
        <dbReference type="ARBA" id="ARBA00022741"/>
    </source>
</evidence>
<dbReference type="SUPFAM" id="SSF52540">
    <property type="entry name" value="P-loop containing nucleoside triphosphate hydrolases"/>
    <property type="match status" value="1"/>
</dbReference>
<comment type="function">
    <text evidence="3">One of several proteins that assist in the late maturation steps of the functional core of the 30S ribosomal subunit. Helps release RbfA from mature subunits. May play a role in the assembly of ribosomal proteins into the subunit. Circularly permuted GTPase that catalyzes slow GTP hydrolysis, GTPase activity is stimulated by the 30S ribosomal subunit.</text>
</comment>
<feature type="binding site" evidence="3">
    <location>
        <begin position="293"/>
        <end position="296"/>
    </location>
    <ligand>
        <name>GTP</name>
        <dbReference type="ChEBI" id="CHEBI:37565"/>
    </ligand>
</feature>
<dbReference type="Pfam" id="PF01909">
    <property type="entry name" value="NTP_transf_2"/>
    <property type="match status" value="1"/>
</dbReference>
<dbReference type="PROSITE" id="PS51721">
    <property type="entry name" value="G_CP"/>
    <property type="match status" value="1"/>
</dbReference>
<dbReference type="InterPro" id="IPR030378">
    <property type="entry name" value="G_CP_dom"/>
</dbReference>
<sequence length="464" mass="51816">MVRKLRVTGEFVRVDERLCRLPGVFARFDGLVAAFLHGSYGTPHQTPLSDVDLAVVYRPERLPDLRELVPAWRGSIIRPRFPTRAMRSSSSSCTRGAPRKTSGPGVGARRRQGKEDRPLRRARENWFDRKWKNRRALRARERRSAKYRARLEQEQGGHAGPGGDDAPLAVSGNASTGVVCEVRSDTCVVIAGERCYESLTRVPVVVGDRVRFAAEGNYAVILEVLPRKSKLVRMRGDATRRSAFSKEEHVLAANVDVAVIVASAAAPPFHPRLIDRYLIMCQYGGIRPIICVNKIDLVTTRPDLSLYTDMDIPVVYVSALTGAGMERLKEHLRGRCSVLTGKSGVGKSSIFNALLRETIQRVGELTRTGRGRHTTTSSLMYRLDHDTFIIDTPGIRSLGLWDIDPDSLRLYFPDFLPFATACRYRDCSHTHEPDCAVKEAVSRGGVAPGRYESYRRLMNELVGK</sequence>
<dbReference type="PANTHER" id="PTHR32120">
    <property type="entry name" value="SMALL RIBOSOMAL SUBUNIT BIOGENESIS GTPASE RSGA"/>
    <property type="match status" value="1"/>
</dbReference>
<evidence type="ECO:0000313" key="8">
    <source>
        <dbReference type="Proteomes" id="UP000008915"/>
    </source>
</evidence>
<dbReference type="SUPFAM" id="SSF81301">
    <property type="entry name" value="Nucleotidyltransferase"/>
    <property type="match status" value="1"/>
</dbReference>
<dbReference type="PANTHER" id="PTHR32120:SF11">
    <property type="entry name" value="SMALL RIBOSOMAL SUBUNIT BIOGENESIS GTPASE RSGA 1, MITOCHONDRIAL-RELATED"/>
    <property type="match status" value="1"/>
</dbReference>
<feature type="binding site" evidence="3">
    <location>
        <position position="429"/>
    </location>
    <ligand>
        <name>Zn(2+)</name>
        <dbReference type="ChEBI" id="CHEBI:29105"/>
    </ligand>
</feature>
<dbReference type="GO" id="GO:0005737">
    <property type="term" value="C:cytoplasm"/>
    <property type="evidence" value="ECO:0007669"/>
    <property type="project" value="UniProtKB-SubCell"/>
</dbReference>
<dbReference type="Pfam" id="PF03193">
    <property type="entry name" value="RsgA_GTPase"/>
    <property type="match status" value="1"/>
</dbReference>
<feature type="binding site" evidence="3">
    <location>
        <position position="435"/>
    </location>
    <ligand>
        <name>Zn(2+)</name>
        <dbReference type="ChEBI" id="CHEBI:29105"/>
    </ligand>
</feature>
<dbReference type="PROSITE" id="PS50936">
    <property type="entry name" value="ENGC_GTPASE"/>
    <property type="match status" value="1"/>
</dbReference>
<dbReference type="InterPro" id="IPR043519">
    <property type="entry name" value="NT_sf"/>
</dbReference>
<reference evidence="7 8" key="1">
    <citation type="journal article" date="2010" name="Stand. Genomic Sci.">
        <title>Complete genome sequence of Thermaerobacter marianensis type strain (7p75a).</title>
        <authorList>
            <person name="Han C."/>
            <person name="Gu W."/>
            <person name="Zhang X."/>
            <person name="Lapidus A."/>
            <person name="Nolan M."/>
            <person name="Copeland A."/>
            <person name="Lucas S."/>
            <person name="Del Rio T.G."/>
            <person name="Tice H."/>
            <person name="Cheng J.F."/>
            <person name="Tapia R."/>
            <person name="Goodwin L."/>
            <person name="Pitluck S."/>
            <person name="Pagani I."/>
            <person name="Ivanova N."/>
            <person name="Mavromatis K."/>
            <person name="Mikhailova N."/>
            <person name="Pati A."/>
            <person name="Chen A."/>
            <person name="Palaniappan K."/>
            <person name="Land M."/>
            <person name="Hauser L."/>
            <person name="Chang Y.J."/>
            <person name="Jeffries C.D."/>
            <person name="Schneider S."/>
            <person name="Rohde M."/>
            <person name="Goker M."/>
            <person name="Pukall R."/>
            <person name="Woyke T."/>
            <person name="Bristow J."/>
            <person name="Eisen J.A."/>
            <person name="Markowitz V."/>
            <person name="Hugenholtz P."/>
            <person name="Kyrpides N.C."/>
            <person name="Klenk H.P."/>
            <person name="Detter J.C."/>
        </authorList>
    </citation>
    <scope>NUCLEOTIDE SEQUENCE [LARGE SCALE GENOMIC DNA]</scope>
    <source>
        <strain evidence="8">ATCC 700841 / DSM 12885 / JCM 10246 / 7p75a</strain>
    </source>
</reference>
<dbReference type="Proteomes" id="UP000008915">
    <property type="component" value="Chromosome"/>
</dbReference>
<accession>E6SIS4</accession>
<feature type="region of interest" description="Disordered" evidence="4">
    <location>
        <begin position="83"/>
        <end position="119"/>
    </location>
</feature>
<feature type="domain" description="CP-type G" evidence="6">
    <location>
        <begin position="244"/>
        <end position="398"/>
    </location>
</feature>
<reference evidence="8" key="2">
    <citation type="journal article" date="2010" name="Stand. Genomic Sci.">
        <title>Complete genome sequence of Thermaerobacter marianensis type strain (7p75aT).</title>
        <authorList>
            <person name="Han C."/>
            <person name="Gu W."/>
            <person name="Zhang X."/>
            <person name="Lapidus A."/>
            <person name="Nolan M."/>
            <person name="Copeland A."/>
            <person name="Lucas S."/>
            <person name="Glavina Del Rio T."/>
            <person name="Tice H."/>
            <person name="Cheng J."/>
            <person name="Tapia R."/>
            <person name="Goodwin L."/>
            <person name="Pitluck S."/>
            <person name="Pagani I."/>
            <person name="Ivanova N."/>
            <person name="Mavromatis K."/>
            <person name="Mikhailova N."/>
            <person name="Pati A."/>
            <person name="Chen A."/>
            <person name="Palaniappan K."/>
            <person name="Land M."/>
            <person name="Hauser L."/>
            <person name="Chang Y."/>
            <person name="Jeffries C."/>
            <person name="Schneider S."/>
            <person name="Rohde M."/>
            <person name="Goker M."/>
            <person name="Pukall R."/>
            <person name="Woyke T."/>
            <person name="Bristow J."/>
            <person name="Eisen J."/>
            <person name="Markowitz V."/>
            <person name="Hugenholtz P."/>
            <person name="Kyrpides N."/>
            <person name="Klenk H."/>
            <person name="Detter J."/>
        </authorList>
    </citation>
    <scope>NUCLEOTIDE SEQUENCE [LARGE SCALE GENOMIC DNA]</scope>
    <source>
        <strain evidence="8">ATCC 700841 / DSM 12885 / JCM 10246 / 7p75a</strain>
    </source>
</reference>
<keyword evidence="3" id="KW-0479">Metal-binding</keyword>
<comment type="subunit">
    <text evidence="3">Monomer. Associates with 30S ribosomal subunit, binds 16S rRNA.</text>
</comment>
<dbReference type="STRING" id="644966.Tmar_1933"/>
<keyword evidence="1 3" id="KW-0547">Nucleotide-binding</keyword>
<feature type="binding site" evidence="3">
    <location>
        <position position="422"/>
    </location>
    <ligand>
        <name>Zn(2+)</name>
        <dbReference type="ChEBI" id="CHEBI:29105"/>
    </ligand>
</feature>
<protein>
    <recommendedName>
        <fullName evidence="3">Small ribosomal subunit biogenesis GTPase RsgA</fullName>
        <ecNumber evidence="3">3.6.1.-</ecNumber>
    </recommendedName>
</protein>
<dbReference type="HAMAP" id="MF_01820">
    <property type="entry name" value="GTPase_RsgA"/>
    <property type="match status" value="1"/>
</dbReference>
<dbReference type="GO" id="GO:0046872">
    <property type="term" value="F:metal ion binding"/>
    <property type="evidence" value="ECO:0007669"/>
    <property type="project" value="UniProtKB-KW"/>
</dbReference>
<dbReference type="GO" id="GO:0042274">
    <property type="term" value="P:ribosomal small subunit biogenesis"/>
    <property type="evidence" value="ECO:0007669"/>
    <property type="project" value="UniProtKB-UniRule"/>
</dbReference>
<dbReference type="Gene3D" id="1.10.40.50">
    <property type="entry name" value="Probable gtpase engc, domain 3"/>
    <property type="match status" value="1"/>
</dbReference>
<keyword evidence="3" id="KW-0690">Ribosome biogenesis</keyword>
<evidence type="ECO:0000256" key="4">
    <source>
        <dbReference type="SAM" id="MobiDB-lite"/>
    </source>
</evidence>
<evidence type="ECO:0000313" key="7">
    <source>
        <dbReference type="EMBL" id="ADU52018.1"/>
    </source>
</evidence>
<keyword evidence="3" id="KW-0699">rRNA-binding</keyword>
<dbReference type="Gene3D" id="3.40.50.300">
    <property type="entry name" value="P-loop containing nucleotide triphosphate hydrolases"/>
    <property type="match status" value="1"/>
</dbReference>
<evidence type="ECO:0000259" key="5">
    <source>
        <dbReference type="PROSITE" id="PS50936"/>
    </source>
</evidence>
<keyword evidence="3" id="KW-0963">Cytoplasm</keyword>
<evidence type="ECO:0000259" key="6">
    <source>
        <dbReference type="PROSITE" id="PS51721"/>
    </source>
</evidence>
<gene>
    <name evidence="3" type="primary">rsgA</name>
    <name evidence="7" type="ordered locus">Tmar_1933</name>
</gene>
<comment type="cofactor">
    <cofactor evidence="3">
        <name>Zn(2+)</name>
        <dbReference type="ChEBI" id="CHEBI:29105"/>
    </cofactor>
    <text evidence="3">Binds 1 zinc ion per subunit.</text>
</comment>
<dbReference type="GO" id="GO:0005525">
    <property type="term" value="F:GTP binding"/>
    <property type="evidence" value="ECO:0007669"/>
    <property type="project" value="UniProtKB-UniRule"/>
</dbReference>
<dbReference type="NCBIfam" id="TIGR00157">
    <property type="entry name" value="ribosome small subunit-dependent GTPase A"/>
    <property type="match status" value="1"/>
</dbReference>
<comment type="subcellular location">
    <subcellularLocation>
        <location evidence="3">Cytoplasm</location>
    </subcellularLocation>
</comment>
<dbReference type="InterPro" id="IPR010914">
    <property type="entry name" value="RsgA_GTPase_dom"/>
</dbReference>
<feature type="binding site" evidence="3">
    <location>
        <position position="427"/>
    </location>
    <ligand>
        <name>Zn(2+)</name>
        <dbReference type="ChEBI" id="CHEBI:29105"/>
    </ligand>
</feature>
<evidence type="ECO:0000256" key="2">
    <source>
        <dbReference type="ARBA" id="ARBA00023134"/>
    </source>
</evidence>
<keyword evidence="8" id="KW-1185">Reference proteome</keyword>
<name>E6SIS4_THEM7</name>
<dbReference type="InterPro" id="IPR027417">
    <property type="entry name" value="P-loop_NTPase"/>
</dbReference>
<keyword evidence="3" id="KW-0378">Hydrolase</keyword>
<dbReference type="KEGG" id="tmr:Tmar_1933"/>
<keyword evidence="3" id="KW-0862">Zinc</keyword>
<feature type="domain" description="EngC GTPase" evidence="5">
    <location>
        <begin position="253"/>
        <end position="396"/>
    </location>
</feature>
<organism evidence="7 8">
    <name type="scientific">Thermaerobacter marianensis (strain ATCC 700841 / DSM 12885 / JCM 10246 / 7p75a)</name>
    <dbReference type="NCBI Taxonomy" id="644966"/>
    <lineage>
        <taxon>Bacteria</taxon>
        <taxon>Bacillati</taxon>
        <taxon>Bacillota</taxon>
        <taxon>Clostridia</taxon>
        <taxon>Eubacteriales</taxon>
        <taxon>Clostridiales Family XVII. Incertae Sedis</taxon>
        <taxon>Thermaerobacter</taxon>
    </lineage>
</organism>
<dbReference type="CDD" id="cd01854">
    <property type="entry name" value="YjeQ_EngC"/>
    <property type="match status" value="1"/>
</dbReference>
<keyword evidence="3" id="KW-0694">RNA-binding</keyword>
<dbReference type="HOGENOM" id="CLU_033617_2_0_9"/>